<dbReference type="SMART" id="SM00256">
    <property type="entry name" value="FBOX"/>
    <property type="match status" value="1"/>
</dbReference>
<protein>
    <recommendedName>
        <fullName evidence="1">F-box domain-containing protein</fullName>
    </recommendedName>
</protein>
<proteinExistence type="predicted"/>
<dbReference type="InterPro" id="IPR053781">
    <property type="entry name" value="F-box_AtFBL13-like"/>
</dbReference>
<evidence type="ECO:0000313" key="2">
    <source>
        <dbReference type="EMBL" id="VDC87771.1"/>
    </source>
</evidence>
<name>A0A3P6AUG0_BRAOL</name>
<gene>
    <name evidence="2" type="ORF">BOLC3T14008H</name>
</gene>
<dbReference type="InterPro" id="IPR036047">
    <property type="entry name" value="F-box-like_dom_sf"/>
</dbReference>
<dbReference type="InterPro" id="IPR001810">
    <property type="entry name" value="F-box_dom"/>
</dbReference>
<evidence type="ECO:0000259" key="1">
    <source>
        <dbReference type="PROSITE" id="PS50181"/>
    </source>
</evidence>
<sequence length="107" mass="12409">MDRISHLPEEIISKILSFLPTRDVMRTMFLSKSWKSLWILVPRLEFDDVTHFICGVIQGPLIMKTFGGLWTDLCCHGQPQAKFFKVCLSNHITISHTMMLRFGSEPR</sequence>
<dbReference type="CDD" id="cd22160">
    <property type="entry name" value="F-box_AtFBL13-like"/>
    <property type="match status" value="1"/>
</dbReference>
<dbReference type="PANTHER" id="PTHR32212:SF256">
    <property type="entry name" value="F-BOX DOMAIN-CONTAINING PROTEIN"/>
    <property type="match status" value="1"/>
</dbReference>
<organism evidence="2">
    <name type="scientific">Brassica oleracea</name>
    <name type="common">Wild cabbage</name>
    <dbReference type="NCBI Taxonomy" id="3712"/>
    <lineage>
        <taxon>Eukaryota</taxon>
        <taxon>Viridiplantae</taxon>
        <taxon>Streptophyta</taxon>
        <taxon>Embryophyta</taxon>
        <taxon>Tracheophyta</taxon>
        <taxon>Spermatophyta</taxon>
        <taxon>Magnoliopsida</taxon>
        <taxon>eudicotyledons</taxon>
        <taxon>Gunneridae</taxon>
        <taxon>Pentapetalae</taxon>
        <taxon>rosids</taxon>
        <taxon>malvids</taxon>
        <taxon>Brassicales</taxon>
        <taxon>Brassicaceae</taxon>
        <taxon>Brassiceae</taxon>
        <taxon>Brassica</taxon>
    </lineage>
</organism>
<dbReference type="Pfam" id="PF00646">
    <property type="entry name" value="F-box"/>
    <property type="match status" value="1"/>
</dbReference>
<dbReference type="PANTHER" id="PTHR32212">
    <property type="entry name" value="CYCLIN-LIKE F-BOX"/>
    <property type="match status" value="1"/>
</dbReference>
<dbReference type="AlphaFoldDB" id="A0A3P6AUG0"/>
<dbReference type="EMBL" id="LR031872">
    <property type="protein sequence ID" value="VDC87771.1"/>
    <property type="molecule type" value="Genomic_DNA"/>
</dbReference>
<feature type="domain" description="F-box" evidence="1">
    <location>
        <begin position="1"/>
        <end position="37"/>
    </location>
</feature>
<dbReference type="Gene3D" id="1.20.1280.50">
    <property type="match status" value="1"/>
</dbReference>
<accession>A0A3P6AUG0</accession>
<reference evidence="2" key="1">
    <citation type="submission" date="2018-11" db="EMBL/GenBank/DDBJ databases">
        <authorList>
            <consortium name="Genoscope - CEA"/>
            <person name="William W."/>
        </authorList>
    </citation>
    <scope>NUCLEOTIDE SEQUENCE</scope>
</reference>
<dbReference type="PROSITE" id="PS50181">
    <property type="entry name" value="FBOX"/>
    <property type="match status" value="1"/>
</dbReference>
<dbReference type="SUPFAM" id="SSF81383">
    <property type="entry name" value="F-box domain"/>
    <property type="match status" value="1"/>
</dbReference>